<reference evidence="1" key="1">
    <citation type="submission" date="2020-07" db="EMBL/GenBank/DDBJ databases">
        <title>Multicomponent nature underlies the extraordinary mechanical properties of spider dragline silk.</title>
        <authorList>
            <person name="Kono N."/>
            <person name="Nakamura H."/>
            <person name="Mori M."/>
            <person name="Yoshida Y."/>
            <person name="Ohtoshi R."/>
            <person name="Malay A.D."/>
            <person name="Moran D.A.P."/>
            <person name="Tomita M."/>
            <person name="Numata K."/>
            <person name="Arakawa K."/>
        </authorList>
    </citation>
    <scope>NUCLEOTIDE SEQUENCE</scope>
</reference>
<comment type="caution">
    <text evidence="1">The sequence shown here is derived from an EMBL/GenBank/DDBJ whole genome shotgun (WGS) entry which is preliminary data.</text>
</comment>
<name>A0A8X6K785_TRICU</name>
<evidence type="ECO:0000313" key="1">
    <source>
        <dbReference type="EMBL" id="GFQ64111.1"/>
    </source>
</evidence>
<sequence>MFGGSYGVELCATKSHWGFPLIVLRNRYNVWQYDGEFKIPRAQSPPCQITMSFLTFSAEGATLAFFRCGDEVCTPSINVLFVSGLK</sequence>
<dbReference type="AlphaFoldDB" id="A0A8X6K785"/>
<accession>A0A8X6K785</accession>
<gene>
    <name evidence="1" type="ORF">TNCT_523391</name>
</gene>
<protein>
    <submittedName>
        <fullName evidence="1">Uncharacterized protein</fullName>
    </submittedName>
</protein>
<dbReference type="Proteomes" id="UP000887116">
    <property type="component" value="Unassembled WGS sequence"/>
</dbReference>
<keyword evidence="2" id="KW-1185">Reference proteome</keyword>
<dbReference type="EMBL" id="BMAO01000063">
    <property type="protein sequence ID" value="GFQ64111.1"/>
    <property type="molecule type" value="Genomic_DNA"/>
</dbReference>
<organism evidence="1 2">
    <name type="scientific">Trichonephila clavata</name>
    <name type="common">Joro spider</name>
    <name type="synonym">Nephila clavata</name>
    <dbReference type="NCBI Taxonomy" id="2740835"/>
    <lineage>
        <taxon>Eukaryota</taxon>
        <taxon>Metazoa</taxon>
        <taxon>Ecdysozoa</taxon>
        <taxon>Arthropoda</taxon>
        <taxon>Chelicerata</taxon>
        <taxon>Arachnida</taxon>
        <taxon>Araneae</taxon>
        <taxon>Araneomorphae</taxon>
        <taxon>Entelegynae</taxon>
        <taxon>Araneoidea</taxon>
        <taxon>Nephilidae</taxon>
        <taxon>Trichonephila</taxon>
    </lineage>
</organism>
<evidence type="ECO:0000313" key="2">
    <source>
        <dbReference type="Proteomes" id="UP000887116"/>
    </source>
</evidence>
<proteinExistence type="predicted"/>